<comment type="caution">
    <text evidence="7">The sequence shown here is derived from an EMBL/GenBank/DDBJ whole genome shotgun (WGS) entry which is preliminary data.</text>
</comment>
<evidence type="ECO:0000256" key="1">
    <source>
        <dbReference type="ARBA" id="ARBA00004141"/>
    </source>
</evidence>
<dbReference type="Proteomes" id="UP000535937">
    <property type="component" value="Unassembled WGS sequence"/>
</dbReference>
<evidence type="ECO:0000256" key="2">
    <source>
        <dbReference type="ARBA" id="ARBA00022448"/>
    </source>
</evidence>
<dbReference type="PANTHER" id="PTHR42948:SF1">
    <property type="entry name" value="TRANSPORTER"/>
    <property type="match status" value="1"/>
</dbReference>
<dbReference type="RefSeq" id="WP_183462315.1">
    <property type="nucleotide sequence ID" value="NZ_JACHWZ010000020.1"/>
</dbReference>
<protein>
    <submittedName>
        <fullName evidence="7">SNF family Na+-dependent transporter</fullName>
    </submittedName>
</protein>
<gene>
    <name evidence="7" type="ORF">FHS09_003597</name>
</gene>
<organism evidence="7 8">
    <name type="scientific">Microbulbifer rhizosphaerae</name>
    <dbReference type="NCBI Taxonomy" id="1562603"/>
    <lineage>
        <taxon>Bacteria</taxon>
        <taxon>Pseudomonadati</taxon>
        <taxon>Pseudomonadota</taxon>
        <taxon>Gammaproteobacteria</taxon>
        <taxon>Cellvibrionales</taxon>
        <taxon>Microbulbiferaceae</taxon>
        <taxon>Microbulbifer</taxon>
    </lineage>
</organism>
<dbReference type="InterPro" id="IPR000175">
    <property type="entry name" value="Na/ntran_symport"/>
</dbReference>
<evidence type="ECO:0000256" key="6">
    <source>
        <dbReference type="SAM" id="Phobius"/>
    </source>
</evidence>
<reference evidence="7 8" key="1">
    <citation type="submission" date="2020-08" db="EMBL/GenBank/DDBJ databases">
        <title>Genomic Encyclopedia of Type Strains, Phase III (KMG-III): the genomes of soil and plant-associated and newly described type strains.</title>
        <authorList>
            <person name="Whitman W."/>
        </authorList>
    </citation>
    <scope>NUCLEOTIDE SEQUENCE [LARGE SCALE GENOMIC DNA]</scope>
    <source>
        <strain evidence="7 8">CECT 8799</strain>
    </source>
</reference>
<dbReference type="InterPro" id="IPR037272">
    <property type="entry name" value="SNS_sf"/>
</dbReference>
<accession>A0A7W4WEF7</accession>
<dbReference type="SUPFAM" id="SSF161070">
    <property type="entry name" value="SNF-like"/>
    <property type="match status" value="1"/>
</dbReference>
<sequence>MIGFTFGLNPASGPGLIFETLPVAFSQMPIGRLFSILFFFSLSCAAITTMIGFVESLISFLMDEWNISRRRAAIIVFSAIALLSMLSIFSYNTFSHFKVYGRDFNALTDVLVNNILLPLGGLLIVIFSAWFISRRTLLDQIKLGPIGFRLWLFAARFVAPIAIIIIAAFSLTE</sequence>
<keyword evidence="2" id="KW-0813">Transport</keyword>
<dbReference type="GO" id="GO:0016020">
    <property type="term" value="C:membrane"/>
    <property type="evidence" value="ECO:0007669"/>
    <property type="project" value="UniProtKB-SubCell"/>
</dbReference>
<evidence type="ECO:0000256" key="5">
    <source>
        <dbReference type="ARBA" id="ARBA00023136"/>
    </source>
</evidence>
<dbReference type="PROSITE" id="PS50267">
    <property type="entry name" value="NA_NEUROTRAN_SYMP_3"/>
    <property type="match status" value="1"/>
</dbReference>
<feature type="transmembrane region" description="Helical" evidence="6">
    <location>
        <begin position="153"/>
        <end position="171"/>
    </location>
</feature>
<comment type="subcellular location">
    <subcellularLocation>
        <location evidence="1">Membrane</location>
        <topology evidence="1">Multi-pass membrane protein</topology>
    </subcellularLocation>
</comment>
<feature type="transmembrane region" description="Helical" evidence="6">
    <location>
        <begin position="36"/>
        <end position="60"/>
    </location>
</feature>
<dbReference type="Pfam" id="PF00209">
    <property type="entry name" value="SNF"/>
    <property type="match status" value="1"/>
</dbReference>
<dbReference type="EMBL" id="JACHWZ010000020">
    <property type="protein sequence ID" value="MBB3062748.1"/>
    <property type="molecule type" value="Genomic_DNA"/>
</dbReference>
<evidence type="ECO:0000256" key="3">
    <source>
        <dbReference type="ARBA" id="ARBA00022692"/>
    </source>
</evidence>
<evidence type="ECO:0000313" key="7">
    <source>
        <dbReference type="EMBL" id="MBB3062748.1"/>
    </source>
</evidence>
<name>A0A7W4WEF7_9GAMM</name>
<evidence type="ECO:0000256" key="4">
    <source>
        <dbReference type="ARBA" id="ARBA00022989"/>
    </source>
</evidence>
<dbReference type="PANTHER" id="PTHR42948">
    <property type="entry name" value="TRANSPORTER"/>
    <property type="match status" value="1"/>
</dbReference>
<keyword evidence="4 6" id="KW-1133">Transmembrane helix</keyword>
<keyword evidence="5 6" id="KW-0472">Membrane</keyword>
<evidence type="ECO:0000313" key="8">
    <source>
        <dbReference type="Proteomes" id="UP000535937"/>
    </source>
</evidence>
<feature type="transmembrane region" description="Helical" evidence="6">
    <location>
        <begin position="111"/>
        <end position="132"/>
    </location>
</feature>
<keyword evidence="3 6" id="KW-0812">Transmembrane</keyword>
<keyword evidence="8" id="KW-1185">Reference proteome</keyword>
<dbReference type="AlphaFoldDB" id="A0A7W4WEF7"/>
<feature type="transmembrane region" description="Helical" evidence="6">
    <location>
        <begin position="72"/>
        <end position="91"/>
    </location>
</feature>
<proteinExistence type="predicted"/>